<keyword evidence="1" id="KW-0501">Molybdenum cofactor biosynthesis</keyword>
<dbReference type="SMART" id="SM00450">
    <property type="entry name" value="RHOD"/>
    <property type="match status" value="1"/>
</dbReference>
<dbReference type="InterPro" id="IPR036873">
    <property type="entry name" value="Rhodanese-like_dom_sf"/>
</dbReference>
<reference evidence="3 4" key="1">
    <citation type="submission" date="2014-03" db="EMBL/GenBank/DDBJ databases">
        <title>Draft genome of the hookworm Oesophagostomum dentatum.</title>
        <authorList>
            <person name="Mitreva M."/>
        </authorList>
    </citation>
    <scope>NUCLEOTIDE SEQUENCE [LARGE SCALE GENOMIC DNA]</scope>
    <source>
        <strain evidence="3 4">OD-Hann</strain>
    </source>
</reference>
<sequence>MDHGVTRFFSDCYRIERGPCYRCLFPVPTNPAHVTNCSEGGVLGPVVGVIGSLQALEALKIAAGITPSFASKLYLFDGKYGKSRTITIRPRSRDCAVCGDHPSITQLIDYESFCGSRACDKVQNLKLLDSVSRVSPSEYSRIRHSRPVTVLVDTRPRHEFEIASLSEAISKFSFEIYFALLSLQMLVLNCFLVDIPMDELRTLDSSSIGEKLCLDCTAGDSEEVFVICHRGNDSQIAVKILEEKLKPLRVRDVIGGYEAWATEIDQEFPHY</sequence>
<evidence type="ECO:0000313" key="4">
    <source>
        <dbReference type="Proteomes" id="UP000053660"/>
    </source>
</evidence>
<keyword evidence="4" id="KW-1185">Reference proteome</keyword>
<dbReference type="InterPro" id="IPR001763">
    <property type="entry name" value="Rhodanese-like_dom"/>
</dbReference>
<dbReference type="GO" id="GO:0008641">
    <property type="term" value="F:ubiquitin-like modifier activating enzyme activity"/>
    <property type="evidence" value="ECO:0007669"/>
    <property type="project" value="InterPro"/>
</dbReference>
<dbReference type="InterPro" id="IPR000594">
    <property type="entry name" value="ThiF_NAD_FAD-bd"/>
</dbReference>
<proteinExistence type="predicted"/>
<feature type="domain" description="Rhodanese" evidence="2">
    <location>
        <begin position="145"/>
        <end position="269"/>
    </location>
</feature>
<dbReference type="InterPro" id="IPR035985">
    <property type="entry name" value="Ubiquitin-activating_enz"/>
</dbReference>
<dbReference type="OrthoDB" id="10261062at2759"/>
<dbReference type="Gene3D" id="3.40.50.720">
    <property type="entry name" value="NAD(P)-binding Rossmann-like Domain"/>
    <property type="match status" value="1"/>
</dbReference>
<evidence type="ECO:0000259" key="2">
    <source>
        <dbReference type="PROSITE" id="PS50206"/>
    </source>
</evidence>
<dbReference type="Pfam" id="PF00899">
    <property type="entry name" value="ThiF"/>
    <property type="match status" value="1"/>
</dbReference>
<organism evidence="3 4">
    <name type="scientific">Oesophagostomum dentatum</name>
    <name type="common">Nodular worm</name>
    <dbReference type="NCBI Taxonomy" id="61180"/>
    <lineage>
        <taxon>Eukaryota</taxon>
        <taxon>Metazoa</taxon>
        <taxon>Ecdysozoa</taxon>
        <taxon>Nematoda</taxon>
        <taxon>Chromadorea</taxon>
        <taxon>Rhabditida</taxon>
        <taxon>Rhabditina</taxon>
        <taxon>Rhabditomorpha</taxon>
        <taxon>Strongyloidea</taxon>
        <taxon>Strongylidae</taxon>
        <taxon>Oesophagostomum</taxon>
    </lineage>
</organism>
<gene>
    <name evidence="3" type="ORF">OESDEN_05687</name>
</gene>
<dbReference type="Pfam" id="PF00581">
    <property type="entry name" value="Rhodanese"/>
    <property type="match status" value="1"/>
</dbReference>
<dbReference type="PROSITE" id="PS50206">
    <property type="entry name" value="RHODANESE_3"/>
    <property type="match status" value="1"/>
</dbReference>
<dbReference type="GO" id="GO:0006777">
    <property type="term" value="P:Mo-molybdopterin cofactor biosynthetic process"/>
    <property type="evidence" value="ECO:0007669"/>
    <property type="project" value="UniProtKB-KW"/>
</dbReference>
<evidence type="ECO:0000313" key="3">
    <source>
        <dbReference type="EMBL" id="KHJ94377.1"/>
    </source>
</evidence>
<name>A0A0B1TEX3_OESDE</name>
<dbReference type="Gene3D" id="3.40.250.10">
    <property type="entry name" value="Rhodanese-like domain"/>
    <property type="match status" value="1"/>
</dbReference>
<dbReference type="AlphaFoldDB" id="A0A0B1TEX3"/>
<dbReference type="SUPFAM" id="SSF69572">
    <property type="entry name" value="Activating enzymes of the ubiquitin-like proteins"/>
    <property type="match status" value="1"/>
</dbReference>
<protein>
    <submittedName>
        <fullName evidence="3">MoeZ/MoeB domain protein</fullName>
    </submittedName>
</protein>
<evidence type="ECO:0000256" key="1">
    <source>
        <dbReference type="ARBA" id="ARBA00023150"/>
    </source>
</evidence>
<dbReference type="EMBL" id="KN550350">
    <property type="protein sequence ID" value="KHJ94377.1"/>
    <property type="molecule type" value="Genomic_DNA"/>
</dbReference>
<accession>A0A0B1TEX3</accession>
<dbReference type="Proteomes" id="UP000053660">
    <property type="component" value="Unassembled WGS sequence"/>
</dbReference>